<sequence>MLDKMDDIRKEWIQSDILIFNSGHWWTPMKLFQLRLVDSSQSLNERYEMLRVFLRRDENLASPKSLSLYDKI</sequence>
<keyword evidence="4" id="KW-1185">Reference proteome</keyword>
<dbReference type="InterPro" id="IPR026057">
    <property type="entry name" value="TBL_C"/>
</dbReference>
<dbReference type="AlphaFoldDB" id="A0A3Q7FIB8"/>
<dbReference type="Pfam" id="PF13839">
    <property type="entry name" value="PC-Esterase"/>
    <property type="match status" value="1"/>
</dbReference>
<reference evidence="3" key="2">
    <citation type="submission" date="2019-01" db="UniProtKB">
        <authorList>
            <consortium name="EnsemblPlants"/>
        </authorList>
    </citation>
    <scope>IDENTIFICATION</scope>
    <source>
        <strain evidence="3">cv. Heinz 1706</strain>
    </source>
</reference>
<dbReference type="Gramene" id="Solyc03g033240.2.1">
    <property type="protein sequence ID" value="Solyc03g033240.2.1"/>
    <property type="gene ID" value="Solyc03g033240.2"/>
</dbReference>
<dbReference type="EnsemblPlants" id="Solyc03g033240.2.1">
    <property type="protein sequence ID" value="Solyc03g033240.2.1"/>
    <property type="gene ID" value="Solyc03g033240.2"/>
</dbReference>
<comment type="similarity">
    <text evidence="1">Belongs to the PC-esterase family. TBL subfamily.</text>
</comment>
<accession>A0A3Q7FIB8</accession>
<feature type="domain" description="Trichome birefringence-like C-terminal" evidence="2">
    <location>
        <begin position="2"/>
        <end position="47"/>
    </location>
</feature>
<dbReference type="PaxDb" id="4081-Solyc03g033240.1.1"/>
<evidence type="ECO:0000313" key="4">
    <source>
        <dbReference type="Proteomes" id="UP000004994"/>
    </source>
</evidence>
<dbReference type="STRING" id="4081.A0A3Q7FIB8"/>
<protein>
    <recommendedName>
        <fullName evidence="2">Trichome birefringence-like C-terminal domain-containing protein</fullName>
    </recommendedName>
</protein>
<dbReference type="Proteomes" id="UP000004994">
    <property type="component" value="Chromosome 3"/>
</dbReference>
<evidence type="ECO:0000259" key="2">
    <source>
        <dbReference type="Pfam" id="PF13839"/>
    </source>
</evidence>
<dbReference type="GO" id="GO:0016740">
    <property type="term" value="F:transferase activity"/>
    <property type="evidence" value="ECO:0007669"/>
    <property type="project" value="InterPro"/>
</dbReference>
<evidence type="ECO:0000313" key="3">
    <source>
        <dbReference type="EnsemblPlants" id="Solyc03g033240.2.1"/>
    </source>
</evidence>
<name>A0A3Q7FIB8_SOLLC</name>
<proteinExistence type="inferred from homology"/>
<dbReference type="InParanoid" id="A0A3Q7FIB8"/>
<evidence type="ECO:0000256" key="1">
    <source>
        <dbReference type="ARBA" id="ARBA00007727"/>
    </source>
</evidence>
<reference evidence="3" key="1">
    <citation type="journal article" date="2012" name="Nature">
        <title>The tomato genome sequence provides insights into fleshy fruit evolution.</title>
        <authorList>
            <consortium name="Tomato Genome Consortium"/>
        </authorList>
    </citation>
    <scope>NUCLEOTIDE SEQUENCE [LARGE SCALE GENOMIC DNA]</scope>
    <source>
        <strain evidence="3">cv. Heinz 1706</strain>
    </source>
</reference>
<organism evidence="3">
    <name type="scientific">Solanum lycopersicum</name>
    <name type="common">Tomato</name>
    <name type="synonym">Lycopersicon esculentum</name>
    <dbReference type="NCBI Taxonomy" id="4081"/>
    <lineage>
        <taxon>Eukaryota</taxon>
        <taxon>Viridiplantae</taxon>
        <taxon>Streptophyta</taxon>
        <taxon>Embryophyta</taxon>
        <taxon>Tracheophyta</taxon>
        <taxon>Spermatophyta</taxon>
        <taxon>Magnoliopsida</taxon>
        <taxon>eudicotyledons</taxon>
        <taxon>Gunneridae</taxon>
        <taxon>Pentapetalae</taxon>
        <taxon>asterids</taxon>
        <taxon>lamiids</taxon>
        <taxon>Solanales</taxon>
        <taxon>Solanaceae</taxon>
        <taxon>Solanoideae</taxon>
        <taxon>Solaneae</taxon>
        <taxon>Solanum</taxon>
        <taxon>Solanum subgen. Lycopersicon</taxon>
    </lineage>
</organism>